<dbReference type="Proteomes" id="UP000285712">
    <property type="component" value="Unassembled WGS sequence"/>
</dbReference>
<evidence type="ECO:0000313" key="12">
    <source>
        <dbReference type="Proteomes" id="UP000285712"/>
    </source>
</evidence>
<evidence type="ECO:0000256" key="5">
    <source>
        <dbReference type="ARBA" id="ARBA00023163"/>
    </source>
</evidence>
<dbReference type="InterPro" id="IPR036388">
    <property type="entry name" value="WH-like_DNA-bd_sf"/>
</dbReference>
<dbReference type="CDD" id="cd07323">
    <property type="entry name" value="LAM"/>
    <property type="match status" value="1"/>
</dbReference>
<dbReference type="PANTHER" id="PTHR22792">
    <property type="entry name" value="LUPUS LA PROTEIN-RELATED"/>
    <property type="match status" value="1"/>
</dbReference>
<evidence type="ECO:0000259" key="10">
    <source>
        <dbReference type="PROSITE" id="PS50961"/>
    </source>
</evidence>
<dbReference type="SMART" id="SM00715">
    <property type="entry name" value="LA"/>
    <property type="match status" value="1"/>
</dbReference>
<feature type="domain" description="RRM" evidence="9">
    <location>
        <begin position="94"/>
        <end position="156"/>
    </location>
</feature>
<feature type="region of interest" description="Disordered" evidence="8">
    <location>
        <begin position="339"/>
        <end position="372"/>
    </location>
</feature>
<dbReference type="GO" id="GO:1990904">
    <property type="term" value="C:ribonucleoprotein complex"/>
    <property type="evidence" value="ECO:0007669"/>
    <property type="project" value="InterPro"/>
</dbReference>
<keyword evidence="5" id="KW-0804">Transcription</keyword>
<dbReference type="PROSITE" id="PS50102">
    <property type="entry name" value="RRM"/>
    <property type="match status" value="1"/>
</dbReference>
<sequence>MSAKKKVQKQMEFYLSPSNLRQDKFLQQQMQLDTEGFISLDVFLSFNRMKSLGATMRMLTEAIQKSSALVLNDEQTHVRPKEFPTNDGDDSLVRTIYIENFPCGSDHDHLRRLFAPFGKVNLVSMPRFPGSQKFKGFAFVEFAVAEAVDAALAALKAATEYSHPNLVAIKGMSKTKWLQLRDSLKERIQHAPPQTTSGTLKQAVEAAAKASSPHDFFTRGLLVRLSNVPSDMPRKDIKAALEIAAPVAFLDDSKLKFGGDVAFARFFILTRHGAVLDTFHRAPLTLKGNDITIDLVTGDDEVEYWTALVNHASSSKGGATAAPVHVSKPAKAVIHDTHVHFNDDPTTPPHKRQKQNPETPKPQTPETLTSWD</sequence>
<dbReference type="AlphaFoldDB" id="A0A3R6ZJ17"/>
<dbReference type="InterPro" id="IPR012677">
    <property type="entry name" value="Nucleotide-bd_a/b_plait_sf"/>
</dbReference>
<proteinExistence type="inferred from homology"/>
<evidence type="ECO:0000256" key="1">
    <source>
        <dbReference type="ARBA" id="ARBA00004123"/>
    </source>
</evidence>
<dbReference type="InterPro" id="IPR000504">
    <property type="entry name" value="RRM_dom"/>
</dbReference>
<evidence type="ECO:0000256" key="6">
    <source>
        <dbReference type="ARBA" id="ARBA00023242"/>
    </source>
</evidence>
<evidence type="ECO:0000256" key="8">
    <source>
        <dbReference type="SAM" id="MobiDB-lite"/>
    </source>
</evidence>
<dbReference type="SMART" id="SM00360">
    <property type="entry name" value="RRM"/>
    <property type="match status" value="1"/>
</dbReference>
<dbReference type="InterPro" id="IPR002344">
    <property type="entry name" value="Lupus_La"/>
</dbReference>
<dbReference type="PRINTS" id="PR00302">
    <property type="entry name" value="LUPUSLA"/>
</dbReference>
<dbReference type="GO" id="GO:0005634">
    <property type="term" value="C:nucleus"/>
    <property type="evidence" value="ECO:0007669"/>
    <property type="project" value="UniProtKB-SubCell"/>
</dbReference>
<evidence type="ECO:0000256" key="2">
    <source>
        <dbReference type="ARBA" id="ARBA00008680"/>
    </source>
</evidence>
<name>A0A3R6ZJ17_APHAT</name>
<dbReference type="Pfam" id="PF08777">
    <property type="entry name" value="RRM_3"/>
    <property type="match status" value="1"/>
</dbReference>
<dbReference type="EMBL" id="QUTG01003642">
    <property type="protein sequence ID" value="RHY90797.1"/>
    <property type="molecule type" value="Genomic_DNA"/>
</dbReference>
<dbReference type="GO" id="GO:0003723">
    <property type="term" value="F:RNA binding"/>
    <property type="evidence" value="ECO:0007669"/>
    <property type="project" value="UniProtKB-UniRule"/>
</dbReference>
<gene>
    <name evidence="11" type="ORF">DYB35_002696</name>
</gene>
<reference evidence="11 12" key="1">
    <citation type="submission" date="2018-08" db="EMBL/GenBank/DDBJ databases">
        <title>Aphanomyces genome sequencing and annotation.</title>
        <authorList>
            <person name="Minardi D."/>
            <person name="Oidtmann B."/>
            <person name="Van Der Giezen M."/>
            <person name="Studholme D.J."/>
        </authorList>
    </citation>
    <scope>NUCLEOTIDE SEQUENCE [LARGE SCALE GENOMIC DNA]</scope>
    <source>
        <strain evidence="11 12">Sv</strain>
    </source>
</reference>
<dbReference type="InterPro" id="IPR036390">
    <property type="entry name" value="WH_DNA-bd_sf"/>
</dbReference>
<evidence type="ECO:0000256" key="4">
    <source>
        <dbReference type="ARBA" id="ARBA00023015"/>
    </source>
</evidence>
<dbReference type="Pfam" id="PF00076">
    <property type="entry name" value="RRM_1"/>
    <property type="match status" value="1"/>
</dbReference>
<dbReference type="PROSITE" id="PS50961">
    <property type="entry name" value="HTH_LA"/>
    <property type="match status" value="1"/>
</dbReference>
<organism evidence="11 12">
    <name type="scientific">Aphanomyces astaci</name>
    <name type="common">Crayfish plague agent</name>
    <dbReference type="NCBI Taxonomy" id="112090"/>
    <lineage>
        <taxon>Eukaryota</taxon>
        <taxon>Sar</taxon>
        <taxon>Stramenopiles</taxon>
        <taxon>Oomycota</taxon>
        <taxon>Saprolegniomycetes</taxon>
        <taxon>Saprolegniales</taxon>
        <taxon>Verrucalvaceae</taxon>
        <taxon>Aphanomyces</taxon>
    </lineage>
</organism>
<protein>
    <recommendedName>
        <fullName evidence="13">La-related protein 7</fullName>
    </recommendedName>
</protein>
<dbReference type="Gene3D" id="3.30.70.330">
    <property type="match status" value="2"/>
</dbReference>
<dbReference type="PANTHER" id="PTHR22792:SF62">
    <property type="entry name" value="LA-RELATED PROTEIN 7"/>
    <property type="match status" value="1"/>
</dbReference>
<dbReference type="InterPro" id="IPR045180">
    <property type="entry name" value="La_dom_prot"/>
</dbReference>
<dbReference type="GO" id="GO:0006396">
    <property type="term" value="P:RNA processing"/>
    <property type="evidence" value="ECO:0007669"/>
    <property type="project" value="InterPro"/>
</dbReference>
<dbReference type="InterPro" id="IPR006630">
    <property type="entry name" value="La_HTH"/>
</dbReference>
<dbReference type="SUPFAM" id="SSF54928">
    <property type="entry name" value="RNA-binding domain, RBD"/>
    <property type="match status" value="1"/>
</dbReference>
<evidence type="ECO:0000259" key="9">
    <source>
        <dbReference type="PROSITE" id="PS50102"/>
    </source>
</evidence>
<dbReference type="InterPro" id="IPR014886">
    <property type="entry name" value="La_xRRM"/>
</dbReference>
<keyword evidence="3 7" id="KW-0694">RNA-binding</keyword>
<accession>A0A3R6ZJ17</accession>
<comment type="similarity">
    <text evidence="2">Belongs to the LARP7 family.</text>
</comment>
<comment type="subcellular location">
    <subcellularLocation>
        <location evidence="1">Nucleus</location>
    </subcellularLocation>
</comment>
<keyword evidence="6" id="KW-0539">Nucleus</keyword>
<dbReference type="SUPFAM" id="SSF46785">
    <property type="entry name" value="Winged helix' DNA-binding domain"/>
    <property type="match status" value="1"/>
</dbReference>
<dbReference type="Gene3D" id="1.10.10.10">
    <property type="entry name" value="Winged helix-like DNA-binding domain superfamily/Winged helix DNA-binding domain"/>
    <property type="match status" value="1"/>
</dbReference>
<keyword evidence="4" id="KW-0805">Transcription regulation</keyword>
<dbReference type="VEuPathDB" id="FungiDB:H257_01302"/>
<evidence type="ECO:0000256" key="7">
    <source>
        <dbReference type="PROSITE-ProRule" id="PRU00332"/>
    </source>
</evidence>
<evidence type="ECO:0000256" key="3">
    <source>
        <dbReference type="ARBA" id="ARBA00022884"/>
    </source>
</evidence>
<dbReference type="InterPro" id="IPR035979">
    <property type="entry name" value="RBD_domain_sf"/>
</dbReference>
<dbReference type="Pfam" id="PF05383">
    <property type="entry name" value="La"/>
    <property type="match status" value="1"/>
</dbReference>
<evidence type="ECO:0000313" key="11">
    <source>
        <dbReference type="EMBL" id="RHY90797.1"/>
    </source>
</evidence>
<feature type="domain" description="HTH La-type RNA-binding" evidence="10">
    <location>
        <begin position="1"/>
        <end position="88"/>
    </location>
</feature>
<evidence type="ECO:0008006" key="13">
    <source>
        <dbReference type="Google" id="ProtNLM"/>
    </source>
</evidence>
<comment type="caution">
    <text evidence="11">The sequence shown here is derived from an EMBL/GenBank/DDBJ whole genome shotgun (WGS) entry which is preliminary data.</text>
</comment>